<feature type="compositionally biased region" description="Basic and acidic residues" evidence="1">
    <location>
        <begin position="765"/>
        <end position="788"/>
    </location>
</feature>
<feature type="compositionally biased region" description="Basic and acidic residues" evidence="1">
    <location>
        <begin position="311"/>
        <end position="326"/>
    </location>
</feature>
<feature type="compositionally biased region" description="Low complexity" evidence="1">
    <location>
        <begin position="1506"/>
        <end position="1527"/>
    </location>
</feature>
<feature type="compositionally biased region" description="Polar residues" evidence="1">
    <location>
        <begin position="1365"/>
        <end position="1381"/>
    </location>
</feature>
<dbReference type="PANTHER" id="PTHR28630">
    <property type="match status" value="1"/>
</dbReference>
<feature type="compositionally biased region" description="Low complexity" evidence="1">
    <location>
        <begin position="1445"/>
        <end position="1458"/>
    </location>
</feature>
<feature type="compositionally biased region" description="Pro residues" evidence="1">
    <location>
        <begin position="1142"/>
        <end position="1151"/>
    </location>
</feature>
<feature type="compositionally biased region" description="Low complexity" evidence="1">
    <location>
        <begin position="99"/>
        <end position="119"/>
    </location>
</feature>
<feature type="compositionally biased region" description="Polar residues" evidence="1">
    <location>
        <begin position="692"/>
        <end position="703"/>
    </location>
</feature>
<feature type="region of interest" description="Disordered" evidence="1">
    <location>
        <begin position="889"/>
        <end position="937"/>
    </location>
</feature>
<feature type="region of interest" description="Disordered" evidence="1">
    <location>
        <begin position="724"/>
        <end position="868"/>
    </location>
</feature>
<name>A0A316V082_9BASI</name>
<sequence>MMTKKAMAADQQGGGSGGRDASEGPGQSVPFVAVASSSSSSSPAPPSPLPKSPRHQIHSKEQLKADAGSSLAPALPPSSSLRVLTPEHQDIDEADRVAPLLSPSSSSSFGGPSSPSGGFQVLPGERRGSTASSHRVRRKAVPGGNSTTAEATSPRSVAASLPDEGGALGLARRRSSAHSQSRPSTAPATKAPSAENGAALNVKDAPASPRSTRSAKMYPDTTLQSVSPDRKSTSALPVPSPRQRAASIDRPATAPISAAPARLASKGRDTIMIDGQAFIIDDEDDEQVRKSRLSTLRSLPSPVRTAPRAIDLSERSKAAADAEHKRTASLSSSQAPGSKKPVYQWHLKNGGVDRRPGTAPPQPHTPPTSPQRQNQVLASPSRSTVRSRRPGTAMSGIAAKSTRALGLKGSQSLDFGPRKTNAKGKEVKEAGSESGAYAIQKPSALALQEAANVHIYDEECDKVRFGDLFLQQRTLVCFLRHWFCPMCQEFAMSMKQIDPLPLQRAGLGLIVVGQGHPEVIGAYKRVMGVPEWIKMFSDPSRKTYQILGMNLKTNDPGPACAKPDYITMTMFKGSMTAIKKSLFEMPIRSPGDLKLLGGEFILGPGLDCSFVHRMTTTRGHLDLPRILTQAGCDMTLKTPRALDSEDGLRPESVKSAGARRSKRSATGLRSVRSIARNFENQRRVSSAKVDGSLSSSKRSQHATTAIPAVPKLPATVNKVEARDFAKPAASPQRSPRKAPKRLSSEFQASMPTNKVRSTPSATPRSEAKRLSEERAIEADLRRYHRENGDNGESSVDDGPAAGSMIDHGSGSGSAKSSLKQSLEGSRPRMASLDGVRRPTTSSSSSSRPSSSEVSRNAAVLARGPQNADVPLLRSKRSWLSTPMIRKASSTPDLNAELEHEASTTDASLPATLSSASTSSRPPSASSSVSQQSRGSKFRALASHAMLGSRTTSNDGLRTAETMSIDYSTPRQSADLHSLHSLRSATGGTRSPNLGQSGGPSSSSASTHSRSSIPLNLFEKRIIGGAGAGSLFGGAASSASSTKTTTPPVTPRLGQDAKQSPALGSSGSGYRGPGGWGTVADDSEYSAPRLHERQQQRDEGEAAAADAETAKSRRAAAHLSRISERPERMSTFTAAESEYIPGSSPPLPPLPSLPEQERQQREMEERQEQERDQRESSVRPSTDSRMTSSSLGTSDSASSSGGSSTTSRGSPRSSGVAAAGGFGGGSFLDDLDVVFDGFGTNRGGATGGATAGSDVLKNGSSRDLASSAAGRGPGNRDTYYSEDYEGYRTSLDSWRSSPSSLDDDEEQAADEDSDDLEHEPGWTRPPSLANTASSGGRTGSRSQGAGPRSKTVGNGRSGKHSHSRNDSSATMRSSLSAGSTDYRSSMISSSSRGRGGGEAGSLDSAALPRASYDSRAGWMDEDDLSDSARPSEELSRGRPSYEDEYYSSGSSSGGASSRGSYEERDPQSANTGPTTASASSSSAPASKGVINRAYVARRAIAQTSTHTNGNTAANGNGTASPTPSTSSSHKGLEHAAHRFGQGDMIQEEMEEEEEEEEEEEDEDALQTPKVKTRELPREEAGGCEA</sequence>
<feature type="compositionally biased region" description="Low complexity" evidence="1">
    <location>
        <begin position="1382"/>
        <end position="1391"/>
    </location>
</feature>
<feature type="compositionally biased region" description="Basic and acidic residues" evidence="1">
    <location>
        <begin position="1570"/>
        <end position="1584"/>
    </location>
</feature>
<feature type="compositionally biased region" description="Low complexity" evidence="1">
    <location>
        <begin position="903"/>
        <end position="934"/>
    </location>
</feature>
<dbReference type="SUPFAM" id="SSF52833">
    <property type="entry name" value="Thioredoxin-like"/>
    <property type="match status" value="1"/>
</dbReference>
<feature type="compositionally biased region" description="Low complexity" evidence="1">
    <location>
        <begin position="1467"/>
        <end position="1485"/>
    </location>
</feature>
<dbReference type="STRING" id="1569628.A0A316V082"/>
<feature type="region of interest" description="Disordered" evidence="1">
    <location>
        <begin position="1"/>
        <end position="401"/>
    </location>
</feature>
<feature type="compositionally biased region" description="Gly residues" evidence="1">
    <location>
        <begin position="1239"/>
        <end position="1249"/>
    </location>
</feature>
<dbReference type="OrthoDB" id="40334at2759"/>
<organism evidence="2 3">
    <name type="scientific">Jaminaea rosea</name>
    <dbReference type="NCBI Taxonomy" id="1569628"/>
    <lineage>
        <taxon>Eukaryota</taxon>
        <taxon>Fungi</taxon>
        <taxon>Dikarya</taxon>
        <taxon>Basidiomycota</taxon>
        <taxon>Ustilaginomycotina</taxon>
        <taxon>Exobasidiomycetes</taxon>
        <taxon>Microstromatales</taxon>
        <taxon>Microstromatales incertae sedis</taxon>
        <taxon>Jaminaea</taxon>
    </lineage>
</organism>
<proteinExistence type="predicted"/>
<feature type="compositionally biased region" description="Basic and acidic residues" evidence="1">
    <location>
        <begin position="85"/>
        <end position="96"/>
    </location>
</feature>
<feature type="compositionally biased region" description="Gly residues" evidence="1">
    <location>
        <begin position="1065"/>
        <end position="1076"/>
    </location>
</feature>
<evidence type="ECO:0000313" key="2">
    <source>
        <dbReference type="EMBL" id="PWN30960.1"/>
    </source>
</evidence>
<feature type="compositionally biased region" description="Acidic residues" evidence="1">
    <location>
        <begin position="1544"/>
        <end position="1563"/>
    </location>
</feature>
<feature type="compositionally biased region" description="Polar residues" evidence="1">
    <location>
        <begin position="744"/>
        <end position="763"/>
    </location>
</feature>
<feature type="compositionally biased region" description="Basic and acidic residues" evidence="1">
    <location>
        <begin position="641"/>
        <end position="652"/>
    </location>
</feature>
<feature type="compositionally biased region" description="Low complexity" evidence="1">
    <location>
        <begin position="67"/>
        <end position="81"/>
    </location>
</feature>
<reference evidence="2 3" key="1">
    <citation type="journal article" date="2018" name="Mol. Biol. Evol.">
        <title>Broad Genomic Sampling Reveals a Smut Pathogenic Ancestry of the Fungal Clade Ustilaginomycotina.</title>
        <authorList>
            <person name="Kijpornyongpan T."/>
            <person name="Mondo S.J."/>
            <person name="Barry K."/>
            <person name="Sandor L."/>
            <person name="Lee J."/>
            <person name="Lipzen A."/>
            <person name="Pangilinan J."/>
            <person name="LaButti K."/>
            <person name="Hainaut M."/>
            <person name="Henrissat B."/>
            <person name="Grigoriev I.V."/>
            <person name="Spatafora J.W."/>
            <person name="Aime M.C."/>
        </authorList>
    </citation>
    <scope>NUCLEOTIDE SEQUENCE [LARGE SCALE GENOMIC DNA]</scope>
    <source>
        <strain evidence="2 3">MCA 5214</strain>
    </source>
</reference>
<dbReference type="CDD" id="cd02970">
    <property type="entry name" value="PRX_like2"/>
    <property type="match status" value="1"/>
</dbReference>
<feature type="compositionally biased region" description="Basic and acidic residues" evidence="1">
    <location>
        <begin position="1088"/>
        <end position="1099"/>
    </location>
</feature>
<feature type="compositionally biased region" description="Basic and acidic residues" evidence="1">
    <location>
        <begin position="1428"/>
        <end position="1440"/>
    </location>
</feature>
<dbReference type="GeneID" id="37027107"/>
<feature type="compositionally biased region" description="Low complexity" evidence="1">
    <location>
        <begin position="1183"/>
        <end position="1216"/>
    </location>
</feature>
<feature type="region of interest" description="Disordered" evidence="1">
    <location>
        <begin position="641"/>
        <end position="709"/>
    </location>
</feature>
<dbReference type="RefSeq" id="XP_025365572.1">
    <property type="nucleotide sequence ID" value="XM_025505284.1"/>
</dbReference>
<evidence type="ECO:0000313" key="3">
    <source>
        <dbReference type="Proteomes" id="UP000245884"/>
    </source>
</evidence>
<feature type="compositionally biased region" description="Low complexity" evidence="1">
    <location>
        <begin position="177"/>
        <end position="194"/>
    </location>
</feature>
<feature type="compositionally biased region" description="Pro residues" evidence="1">
    <location>
        <begin position="358"/>
        <end position="369"/>
    </location>
</feature>
<gene>
    <name evidence="2" type="ORF">BDZ90DRAFT_229952</name>
</gene>
<feature type="compositionally biased region" description="Low complexity" evidence="1">
    <location>
        <begin position="23"/>
        <end position="42"/>
    </location>
</feature>
<dbReference type="PANTHER" id="PTHR28630:SF3">
    <property type="entry name" value="PEROXIREDOXIN-LIKE 2C"/>
    <property type="match status" value="1"/>
</dbReference>
<feature type="compositionally biased region" description="Low complexity" evidence="1">
    <location>
        <begin position="990"/>
        <end position="1010"/>
    </location>
</feature>
<feature type="compositionally biased region" description="Low complexity" evidence="1">
    <location>
        <begin position="1330"/>
        <end position="1345"/>
    </location>
</feature>
<dbReference type="InterPro" id="IPR036249">
    <property type="entry name" value="Thioredoxin-like_sf"/>
</dbReference>
<protein>
    <submittedName>
        <fullName evidence="2">Uncharacterized protein</fullName>
    </submittedName>
</protein>
<feature type="compositionally biased region" description="Low complexity" evidence="1">
    <location>
        <begin position="837"/>
        <end position="855"/>
    </location>
</feature>
<dbReference type="InterPro" id="IPR032801">
    <property type="entry name" value="PXL2A/B/C"/>
</dbReference>
<feature type="compositionally biased region" description="Low complexity" evidence="1">
    <location>
        <begin position="812"/>
        <end position="822"/>
    </location>
</feature>
<feature type="region of interest" description="Disordered" evidence="1">
    <location>
        <begin position="982"/>
        <end position="1010"/>
    </location>
</feature>
<feature type="compositionally biased region" description="Low complexity" evidence="1">
    <location>
        <begin position="293"/>
        <end position="304"/>
    </location>
</feature>
<keyword evidence="3" id="KW-1185">Reference proteome</keyword>
<feature type="compositionally biased region" description="Polar residues" evidence="1">
    <location>
        <begin position="144"/>
        <end position="155"/>
    </location>
</feature>
<dbReference type="Pfam" id="PF13911">
    <property type="entry name" value="AhpC-TSA_2"/>
    <property type="match status" value="1"/>
</dbReference>
<feature type="compositionally biased region" description="Acidic residues" evidence="1">
    <location>
        <begin position="1300"/>
        <end position="1316"/>
    </location>
</feature>
<evidence type="ECO:0000256" key="1">
    <source>
        <dbReference type="SAM" id="MobiDB-lite"/>
    </source>
</evidence>
<feature type="region of interest" description="Disordered" evidence="1">
    <location>
        <begin position="1032"/>
        <end position="1584"/>
    </location>
</feature>
<dbReference type="Proteomes" id="UP000245884">
    <property type="component" value="Unassembled WGS sequence"/>
</dbReference>
<feature type="compositionally biased region" description="Low complexity" evidence="1">
    <location>
        <begin position="1"/>
        <end position="11"/>
    </location>
</feature>
<dbReference type="EMBL" id="KZ819662">
    <property type="protein sequence ID" value="PWN30960.1"/>
    <property type="molecule type" value="Genomic_DNA"/>
</dbReference>
<feature type="compositionally biased region" description="Low complexity" evidence="1">
    <location>
        <begin position="1289"/>
        <end position="1299"/>
    </location>
</feature>
<accession>A0A316V082</accession>
<feature type="compositionally biased region" description="Basic and acidic residues" evidence="1">
    <location>
        <begin position="1154"/>
        <end position="1176"/>
    </location>
</feature>